<gene>
    <name evidence="2" type="ORF">D3875_08550</name>
</gene>
<evidence type="ECO:0000313" key="2">
    <source>
        <dbReference type="EMBL" id="RJF71614.1"/>
    </source>
</evidence>
<reference evidence="2 3" key="1">
    <citation type="submission" date="2018-09" db="EMBL/GenBank/DDBJ databases">
        <authorList>
            <person name="Zhu H."/>
        </authorList>
    </citation>
    <scope>NUCLEOTIDE SEQUENCE [LARGE SCALE GENOMIC DNA]</scope>
    <source>
        <strain evidence="2 3">K2S05-167</strain>
    </source>
</reference>
<protein>
    <submittedName>
        <fullName evidence="2">DUF1684 domain-containing protein</fullName>
    </submittedName>
</protein>
<dbReference type="Proteomes" id="UP000286287">
    <property type="component" value="Unassembled WGS sequence"/>
</dbReference>
<dbReference type="PANTHER" id="PTHR41913:SF1">
    <property type="entry name" value="DUF1684 DOMAIN-CONTAINING PROTEIN"/>
    <property type="match status" value="1"/>
</dbReference>
<dbReference type="OrthoDB" id="5493262at2"/>
<feature type="region of interest" description="Disordered" evidence="1">
    <location>
        <begin position="1"/>
        <end position="21"/>
    </location>
</feature>
<dbReference type="Pfam" id="PF07920">
    <property type="entry name" value="DUF1684"/>
    <property type="match status" value="1"/>
</dbReference>
<dbReference type="AlphaFoldDB" id="A0A418V692"/>
<evidence type="ECO:0000313" key="3">
    <source>
        <dbReference type="Proteomes" id="UP000286287"/>
    </source>
</evidence>
<organism evidence="2 3">
    <name type="scientific">Deinococcus cavernae</name>
    <dbReference type="NCBI Taxonomy" id="2320857"/>
    <lineage>
        <taxon>Bacteria</taxon>
        <taxon>Thermotogati</taxon>
        <taxon>Deinococcota</taxon>
        <taxon>Deinococci</taxon>
        <taxon>Deinococcales</taxon>
        <taxon>Deinococcaceae</taxon>
        <taxon>Deinococcus</taxon>
    </lineage>
</organism>
<dbReference type="PANTHER" id="PTHR41913">
    <property type="entry name" value="DUF1684 DOMAIN-CONTAINING PROTEIN"/>
    <property type="match status" value="1"/>
</dbReference>
<keyword evidence="3" id="KW-1185">Reference proteome</keyword>
<name>A0A418V692_9DEIO</name>
<dbReference type="InterPro" id="IPR012467">
    <property type="entry name" value="DUF1684"/>
</dbReference>
<dbReference type="RefSeq" id="WP_119762963.1">
    <property type="nucleotide sequence ID" value="NZ_QYUJ01000014.1"/>
</dbReference>
<sequence>MTGGAALLEHRRRKDEHFRSGRGPLRGEALAHFTGLAYYSEAPEWRLNLELHPAVHPTGGVGEFTLETNSGETRFMELIGTVDLPLPGGGTHALQVFGPLGDDSRRSVFLPFRDLTSGPETYGAGRYVDAPLRRDETTGQATVMLDFNLAYHPYCAYGDGWTCPLPPLHNRLPVAVRAGERLPF</sequence>
<accession>A0A418V692</accession>
<comment type="caution">
    <text evidence="2">The sequence shown here is derived from an EMBL/GenBank/DDBJ whole genome shotgun (WGS) entry which is preliminary data.</text>
</comment>
<dbReference type="EMBL" id="QYUJ01000014">
    <property type="protein sequence ID" value="RJF71614.1"/>
    <property type="molecule type" value="Genomic_DNA"/>
</dbReference>
<proteinExistence type="predicted"/>
<evidence type="ECO:0000256" key="1">
    <source>
        <dbReference type="SAM" id="MobiDB-lite"/>
    </source>
</evidence>